<proteinExistence type="predicted"/>
<gene>
    <name evidence="1" type="ORF">SAMN05216257_10484</name>
</gene>
<keyword evidence="2" id="KW-1185">Reference proteome</keyword>
<evidence type="ECO:0000313" key="2">
    <source>
        <dbReference type="Proteomes" id="UP000199328"/>
    </source>
</evidence>
<organism evidence="1 2">
    <name type="scientific">Meinhardsimonia xiamenensis</name>
    <dbReference type="NCBI Taxonomy" id="990712"/>
    <lineage>
        <taxon>Bacteria</taxon>
        <taxon>Pseudomonadati</taxon>
        <taxon>Pseudomonadota</taxon>
        <taxon>Alphaproteobacteria</taxon>
        <taxon>Rhodobacterales</taxon>
        <taxon>Paracoccaceae</taxon>
        <taxon>Meinhardsimonia</taxon>
    </lineage>
</organism>
<dbReference type="EMBL" id="FNFV01000004">
    <property type="protein sequence ID" value="SDK69146.1"/>
    <property type="molecule type" value="Genomic_DNA"/>
</dbReference>
<dbReference type="STRING" id="990712.SAMN05216257_10484"/>
<dbReference type="RefSeq" id="WP_092500313.1">
    <property type="nucleotide sequence ID" value="NZ_FNFV01000004.1"/>
</dbReference>
<dbReference type="InterPro" id="IPR056114">
    <property type="entry name" value="DUF7697"/>
</dbReference>
<protein>
    <submittedName>
        <fullName evidence="1">Uncharacterized protein</fullName>
    </submittedName>
</protein>
<reference evidence="2" key="1">
    <citation type="submission" date="2016-10" db="EMBL/GenBank/DDBJ databases">
        <authorList>
            <person name="Varghese N."/>
            <person name="Submissions S."/>
        </authorList>
    </citation>
    <scope>NUCLEOTIDE SEQUENCE [LARGE SCALE GENOMIC DNA]</scope>
    <source>
        <strain evidence="2">CGMCC 1.10789</strain>
    </source>
</reference>
<evidence type="ECO:0000313" key="1">
    <source>
        <dbReference type="EMBL" id="SDK69146.1"/>
    </source>
</evidence>
<sequence>MREHAARTLEGAQVWDVVQRAGGQLRAVPGAVLGYDMTAVLALAAALGVPPAAVAELVPPIEAVLVRALNARIGERDG</sequence>
<dbReference type="AlphaFoldDB" id="A0A1G9DZ57"/>
<dbReference type="OrthoDB" id="7709566at2"/>
<accession>A0A1G9DZ57</accession>
<dbReference type="Pfam" id="PF24752">
    <property type="entry name" value="DUF7697"/>
    <property type="match status" value="1"/>
</dbReference>
<dbReference type="Proteomes" id="UP000199328">
    <property type="component" value="Unassembled WGS sequence"/>
</dbReference>
<name>A0A1G9DZ57_9RHOB</name>